<dbReference type="Proteomes" id="UP001177003">
    <property type="component" value="Chromosome 5"/>
</dbReference>
<organism evidence="1 2">
    <name type="scientific">Lactuca saligna</name>
    <name type="common">Willowleaf lettuce</name>
    <dbReference type="NCBI Taxonomy" id="75948"/>
    <lineage>
        <taxon>Eukaryota</taxon>
        <taxon>Viridiplantae</taxon>
        <taxon>Streptophyta</taxon>
        <taxon>Embryophyta</taxon>
        <taxon>Tracheophyta</taxon>
        <taxon>Spermatophyta</taxon>
        <taxon>Magnoliopsida</taxon>
        <taxon>eudicotyledons</taxon>
        <taxon>Gunneridae</taxon>
        <taxon>Pentapetalae</taxon>
        <taxon>asterids</taxon>
        <taxon>campanulids</taxon>
        <taxon>Asterales</taxon>
        <taxon>Asteraceae</taxon>
        <taxon>Cichorioideae</taxon>
        <taxon>Cichorieae</taxon>
        <taxon>Lactucinae</taxon>
        <taxon>Lactuca</taxon>
    </lineage>
</organism>
<accession>A0AA35Z619</accession>
<evidence type="ECO:0000313" key="1">
    <source>
        <dbReference type="EMBL" id="CAI9286583.1"/>
    </source>
</evidence>
<gene>
    <name evidence="1" type="ORF">LSALG_LOCUS25993</name>
</gene>
<protein>
    <submittedName>
        <fullName evidence="1">Uncharacterized protein</fullName>
    </submittedName>
</protein>
<evidence type="ECO:0000313" key="2">
    <source>
        <dbReference type="Proteomes" id="UP001177003"/>
    </source>
</evidence>
<dbReference type="AlphaFoldDB" id="A0AA35Z619"/>
<sequence length="178" mass="19934">MHVLKRISVESKLFIKLIPIAKGFHFSLIFSGDNHEAFSGEFQCIPLLPPEGFAASYRVSVAPPATITTSARHSFRRTSPPAKVRDFSNLQLLEPPHQRHCCRLSPSMSTVSGDIHRLRRTSPLAPLFSALQPQDVNVNVFLQNPTFMTVIEDIMRSFSKQVDNATNNNDENDDGEDD</sequence>
<dbReference type="EMBL" id="OX465081">
    <property type="protein sequence ID" value="CAI9286583.1"/>
    <property type="molecule type" value="Genomic_DNA"/>
</dbReference>
<keyword evidence="2" id="KW-1185">Reference proteome</keyword>
<proteinExistence type="predicted"/>
<name>A0AA35Z619_LACSI</name>
<reference evidence="1" key="1">
    <citation type="submission" date="2023-04" db="EMBL/GenBank/DDBJ databases">
        <authorList>
            <person name="Vijverberg K."/>
            <person name="Xiong W."/>
            <person name="Schranz E."/>
        </authorList>
    </citation>
    <scope>NUCLEOTIDE SEQUENCE</scope>
</reference>